<feature type="transmembrane region" description="Helical" evidence="1">
    <location>
        <begin position="32"/>
        <end position="53"/>
    </location>
</feature>
<proteinExistence type="evidence at transcript level"/>
<keyword evidence="1" id="KW-1133">Transmembrane helix</keyword>
<name>K9IXW4_DESRO</name>
<reference evidence="2" key="1">
    <citation type="submission" date="2012-11" db="EMBL/GenBank/DDBJ databases">
        <title>The Vampirome: Transcriptome and Proteome Analysis of the Submandibular and Accessory Glands of the Vampire Bat and Vector of Human Rabies, Desmodus rotundus.</title>
        <authorList>
            <person name="Francischetti I.M.B."/>
            <person name="Assumpcao T.C.F."/>
            <person name="Ma D."/>
            <person name="Vicente E.C."/>
            <person name="Ribeiro J.M.C."/>
        </authorList>
    </citation>
    <scope>NUCLEOTIDE SEQUENCE</scope>
    <source>
        <tissue evidence="2">Salivary gland</tissue>
    </source>
</reference>
<sequence>MMLNTFSCACWLSACLLWKMSNQIFCPFLNCLSVFMLLSCVSSLLILSINPLSDVSFSSIFSHSLDCLPIWLMVSFAMQKCFIFSLK</sequence>
<organism evidence="2">
    <name type="scientific">Desmodus rotundus</name>
    <name type="common">Vampire bat</name>
    <dbReference type="NCBI Taxonomy" id="9430"/>
    <lineage>
        <taxon>Eukaryota</taxon>
        <taxon>Metazoa</taxon>
        <taxon>Chordata</taxon>
        <taxon>Craniata</taxon>
        <taxon>Vertebrata</taxon>
        <taxon>Euteleostomi</taxon>
        <taxon>Mammalia</taxon>
        <taxon>Eutheria</taxon>
        <taxon>Laurasiatheria</taxon>
        <taxon>Chiroptera</taxon>
        <taxon>Yangochiroptera</taxon>
        <taxon>Phyllostomidae</taxon>
        <taxon>Desmodontinae</taxon>
        <taxon>Desmodus</taxon>
    </lineage>
</organism>
<keyword evidence="1" id="KW-0812">Transmembrane</keyword>
<dbReference type="EMBL" id="GABZ01008706">
    <property type="protein sequence ID" value="JAA44819.1"/>
    <property type="molecule type" value="mRNA"/>
</dbReference>
<dbReference type="AlphaFoldDB" id="K9IXW4"/>
<evidence type="ECO:0000313" key="2">
    <source>
        <dbReference type="EMBL" id="JAA44819.1"/>
    </source>
</evidence>
<keyword evidence="1" id="KW-0472">Membrane</keyword>
<accession>K9IXW4</accession>
<protein>
    <submittedName>
        <fullName evidence="2">Uncharacterized protein</fullName>
    </submittedName>
</protein>
<evidence type="ECO:0000256" key="1">
    <source>
        <dbReference type="SAM" id="Phobius"/>
    </source>
</evidence>
<feature type="transmembrane region" description="Helical" evidence="1">
    <location>
        <begin position="65"/>
        <end position="86"/>
    </location>
</feature>